<gene>
    <name evidence="3" type="ORF">NITINOP_2103</name>
</gene>
<evidence type="ECO:0000256" key="2">
    <source>
        <dbReference type="SAM" id="SignalP"/>
    </source>
</evidence>
<dbReference type="Proteomes" id="UP000066284">
    <property type="component" value="Chromosome 1"/>
</dbReference>
<sequence length="327" mass="35044">MRGKVVPDQYTILGILTAAVVLCCLMPTVATAAEDVSPASLFDVASAHSSRLASLDSNAAATAFFISSIGPSLGLHDVAGILSAKGKGLSPKVAQELGLSDLSQSVHQLMAALVVWQLAESAYPASSTTDAPSGAQATSSHAQQEWLSSTVHFTGLPDLLKQLSRPPSPETPPLPASSAAPSDLVSVAVQVARQAQQQALASWWSLREWKNRIRQTRGLSRLCGTWQWIIHNHQNHQEQKLTMVFPPPGRTTTENPLPVETIVLGDSIYLRWEDRGFVQEDSLLFVTEGHKRDGVTDAMKIEGSFLNNRGAWGPISAKRLAPCPSGS</sequence>
<dbReference type="AlphaFoldDB" id="A0A0S4KRJ6"/>
<feature type="region of interest" description="Disordered" evidence="1">
    <location>
        <begin position="159"/>
        <end position="179"/>
    </location>
</feature>
<keyword evidence="2" id="KW-0732">Signal</keyword>
<evidence type="ECO:0000313" key="3">
    <source>
        <dbReference type="EMBL" id="CUQ67075.1"/>
    </source>
</evidence>
<feature type="chain" id="PRO_5006623499" evidence="2">
    <location>
        <begin position="33"/>
        <end position="327"/>
    </location>
</feature>
<name>A0A0S4KRJ6_9BACT</name>
<keyword evidence="4" id="KW-1185">Reference proteome</keyword>
<proteinExistence type="predicted"/>
<accession>A0A0S4KRJ6</accession>
<protein>
    <submittedName>
        <fullName evidence="3">Uncharacterized protein</fullName>
    </submittedName>
</protein>
<dbReference type="STRING" id="1715989.NITINOP_2103"/>
<feature type="compositionally biased region" description="Pro residues" evidence="1">
    <location>
        <begin position="166"/>
        <end position="175"/>
    </location>
</feature>
<dbReference type="RefSeq" id="WP_158023338.1">
    <property type="nucleotide sequence ID" value="NZ_LN885086.1"/>
</dbReference>
<feature type="signal peptide" evidence="2">
    <location>
        <begin position="1"/>
        <end position="32"/>
    </location>
</feature>
<dbReference type="EMBL" id="LN885086">
    <property type="protein sequence ID" value="CUQ67075.1"/>
    <property type="molecule type" value="Genomic_DNA"/>
</dbReference>
<dbReference type="KEGG" id="nio:NITINOP_2103"/>
<organism evidence="3 4">
    <name type="scientific">Candidatus Nitrospira inopinata</name>
    <dbReference type="NCBI Taxonomy" id="1715989"/>
    <lineage>
        <taxon>Bacteria</taxon>
        <taxon>Pseudomonadati</taxon>
        <taxon>Nitrospirota</taxon>
        <taxon>Nitrospiria</taxon>
        <taxon>Nitrospirales</taxon>
        <taxon>Nitrospiraceae</taxon>
        <taxon>Nitrospira</taxon>
    </lineage>
</organism>
<reference evidence="4" key="1">
    <citation type="submission" date="2015-09" db="EMBL/GenBank/DDBJ databases">
        <authorList>
            <person name="Daims H."/>
        </authorList>
    </citation>
    <scope>NUCLEOTIDE SEQUENCE [LARGE SCALE GENOMIC DNA]</scope>
</reference>
<evidence type="ECO:0000313" key="4">
    <source>
        <dbReference type="Proteomes" id="UP000066284"/>
    </source>
</evidence>
<dbReference type="OrthoDB" id="9793084at2"/>
<evidence type="ECO:0000256" key="1">
    <source>
        <dbReference type="SAM" id="MobiDB-lite"/>
    </source>
</evidence>